<dbReference type="Pfam" id="PF03583">
    <property type="entry name" value="LIP"/>
    <property type="match status" value="1"/>
</dbReference>
<dbReference type="Gene3D" id="3.40.50.1820">
    <property type="entry name" value="alpha/beta hydrolase"/>
    <property type="match status" value="1"/>
</dbReference>
<dbReference type="PANTHER" id="PTHR34853:SF1">
    <property type="entry name" value="LIPASE 5"/>
    <property type="match status" value="1"/>
</dbReference>
<dbReference type="InterPro" id="IPR005152">
    <property type="entry name" value="Lipase_secreted"/>
</dbReference>
<keyword evidence="3" id="KW-1185">Reference proteome</keyword>
<evidence type="ECO:0000313" key="3">
    <source>
        <dbReference type="Proteomes" id="UP000540412"/>
    </source>
</evidence>
<feature type="region of interest" description="Disordered" evidence="1">
    <location>
        <begin position="51"/>
        <end position="73"/>
    </location>
</feature>
<reference evidence="2 3" key="1">
    <citation type="submission" date="2020-08" db="EMBL/GenBank/DDBJ databases">
        <title>Sequencing the genomes of 1000 actinobacteria strains.</title>
        <authorList>
            <person name="Klenk H.-P."/>
        </authorList>
    </citation>
    <scope>NUCLEOTIDE SEQUENCE [LARGE SCALE GENOMIC DNA]</scope>
    <source>
        <strain evidence="2 3">DSM 43582</strain>
    </source>
</reference>
<evidence type="ECO:0000256" key="1">
    <source>
        <dbReference type="SAM" id="MobiDB-lite"/>
    </source>
</evidence>
<name>A0A7W9PIA2_9NOCA</name>
<dbReference type="Gene3D" id="1.10.260.130">
    <property type="match status" value="1"/>
</dbReference>
<sequence length="473" mass="49844">MIGKSRSQRRRAGIERLRLRWGRRLRGARRGTVAVVAVLVAAAAVTSVPPAVAAPDTGSASGSSRPQDFYLPPSPLPAAAPGAVLRSQRFDLALSLPGQDGRPVPAEATRIMYLSADTHDQPAAVTGMYLEPTLPWNGPGPRPLVAVAPGTQGQGDQCAPSKGFAELMHYNFPLDLWASYEIITAYALVARGMAVVMTDYYGMGTPAVHDYINRVSEAHAVLDSVRAARSLTGIDRPAAIFGYSQGGGAAAAAAELQGDYAPELDIVGTYTGAPPADPRATLGGSEVINGIVPGVIGGAAPGLVGYVLNGMVADYPEIRPVVDRNISPAGRTMLNELATTCVAEAGFRTLFRPLSWYTDGGRPIDRILDESPEAKRIVDEQRIGGLEPTAPVLIAGGTNDDTIPYPQVRQLAVDWCRQGATVQLDTTAWLPPLLPSLAVGHLLEYLPAVVAAHDWITQRFAGAPAPSNCNTLP</sequence>
<accession>A0A7W9PIA2</accession>
<evidence type="ECO:0000313" key="2">
    <source>
        <dbReference type="EMBL" id="MBB5916674.1"/>
    </source>
</evidence>
<dbReference type="PIRSF" id="PIRSF029171">
    <property type="entry name" value="Esterase_LipA"/>
    <property type="match status" value="1"/>
</dbReference>
<proteinExistence type="predicted"/>
<dbReference type="Proteomes" id="UP000540412">
    <property type="component" value="Unassembled WGS sequence"/>
</dbReference>
<dbReference type="RefSeq" id="WP_083905921.1">
    <property type="nucleotide sequence ID" value="NZ_JACHIT010000002.1"/>
</dbReference>
<dbReference type="SUPFAM" id="SSF53474">
    <property type="entry name" value="alpha/beta-Hydrolases"/>
    <property type="match status" value="1"/>
</dbReference>
<gene>
    <name evidence="2" type="ORF">BJY24_005586</name>
</gene>
<organism evidence="2 3">
    <name type="scientific">Nocardia transvalensis</name>
    <dbReference type="NCBI Taxonomy" id="37333"/>
    <lineage>
        <taxon>Bacteria</taxon>
        <taxon>Bacillati</taxon>
        <taxon>Actinomycetota</taxon>
        <taxon>Actinomycetes</taxon>
        <taxon>Mycobacteriales</taxon>
        <taxon>Nocardiaceae</taxon>
        <taxon>Nocardia</taxon>
    </lineage>
</organism>
<protein>
    <submittedName>
        <fullName evidence="2">Pimeloyl-ACP methyl ester carboxylesterase</fullName>
    </submittedName>
</protein>
<comment type="caution">
    <text evidence="2">The sequence shown here is derived from an EMBL/GenBank/DDBJ whole genome shotgun (WGS) entry which is preliminary data.</text>
</comment>
<dbReference type="AlphaFoldDB" id="A0A7W9PIA2"/>
<dbReference type="InterPro" id="IPR029058">
    <property type="entry name" value="AB_hydrolase_fold"/>
</dbReference>
<dbReference type="PANTHER" id="PTHR34853">
    <property type="match status" value="1"/>
</dbReference>
<dbReference type="GO" id="GO:0004806">
    <property type="term" value="F:triacylglycerol lipase activity"/>
    <property type="evidence" value="ECO:0007669"/>
    <property type="project" value="InterPro"/>
</dbReference>
<dbReference type="GO" id="GO:0016042">
    <property type="term" value="P:lipid catabolic process"/>
    <property type="evidence" value="ECO:0007669"/>
    <property type="project" value="InterPro"/>
</dbReference>
<dbReference type="EMBL" id="JACHIT010000002">
    <property type="protein sequence ID" value="MBB5916674.1"/>
    <property type="molecule type" value="Genomic_DNA"/>
</dbReference>